<accession>A0A7K1SS42</accession>
<evidence type="ECO:0000313" key="2">
    <source>
        <dbReference type="Proteomes" id="UP000462014"/>
    </source>
</evidence>
<sequence>MIVPIKSIHDLRNEIVRLETLTVQQEAAIKQRFSSPKTIYKTILSAFPKSESSSTGTNANSLFSQDIIGAISKFLLPLTLNKTLFKESGFITRSIVTFLSKKASGYINQDSVTSGWEKLKTAVSKSKIPDTVISKVKPLENLLSKIKFPAKKTIKVKTLAKANTPIVIKSID</sequence>
<proteinExistence type="predicted"/>
<comment type="caution">
    <text evidence="1">The sequence shown here is derived from an EMBL/GenBank/DDBJ whole genome shotgun (WGS) entry which is preliminary data.</text>
</comment>
<reference evidence="1 2" key="1">
    <citation type="submission" date="2019-12" db="EMBL/GenBank/DDBJ databases">
        <title>Mucilaginibacter sp. HMF7410 genome sequencing and assembly.</title>
        <authorList>
            <person name="Kang H."/>
            <person name="Cha I."/>
            <person name="Kim H."/>
            <person name="Joh K."/>
        </authorList>
    </citation>
    <scope>NUCLEOTIDE SEQUENCE [LARGE SCALE GENOMIC DNA]</scope>
    <source>
        <strain evidence="1 2">HMF7410</strain>
    </source>
</reference>
<gene>
    <name evidence="1" type="ORF">GO621_01130</name>
</gene>
<organism evidence="1 2">
    <name type="scientific">Mucilaginibacter arboris</name>
    <dbReference type="NCBI Taxonomy" id="2682090"/>
    <lineage>
        <taxon>Bacteria</taxon>
        <taxon>Pseudomonadati</taxon>
        <taxon>Bacteroidota</taxon>
        <taxon>Sphingobacteriia</taxon>
        <taxon>Sphingobacteriales</taxon>
        <taxon>Sphingobacteriaceae</taxon>
        <taxon>Mucilaginibacter</taxon>
    </lineage>
</organism>
<dbReference type="EMBL" id="WPIK01000001">
    <property type="protein sequence ID" value="MVN20136.1"/>
    <property type="molecule type" value="Genomic_DNA"/>
</dbReference>
<dbReference type="Proteomes" id="UP000462014">
    <property type="component" value="Unassembled WGS sequence"/>
</dbReference>
<dbReference type="AlphaFoldDB" id="A0A7K1SS42"/>
<dbReference type="RefSeq" id="WP_157563199.1">
    <property type="nucleotide sequence ID" value="NZ_WPIK01000001.1"/>
</dbReference>
<evidence type="ECO:0000313" key="1">
    <source>
        <dbReference type="EMBL" id="MVN20136.1"/>
    </source>
</evidence>
<keyword evidence="2" id="KW-1185">Reference proteome</keyword>
<name>A0A7K1SS42_9SPHI</name>
<protein>
    <submittedName>
        <fullName evidence="1">Uncharacterized protein</fullName>
    </submittedName>
</protein>